<dbReference type="InterPro" id="IPR006162">
    <property type="entry name" value="Ppantetheine_attach_site"/>
</dbReference>
<dbReference type="EMBL" id="JAHUZE010000002">
    <property type="protein sequence ID" value="MBV7379593.1"/>
    <property type="molecule type" value="Genomic_DNA"/>
</dbReference>
<dbReference type="RefSeq" id="WP_218392710.1">
    <property type="nucleotide sequence ID" value="NZ_JAHUZE010000002.1"/>
</dbReference>
<evidence type="ECO:0000256" key="1">
    <source>
        <dbReference type="ARBA" id="ARBA00022450"/>
    </source>
</evidence>
<dbReference type="InterPro" id="IPR009081">
    <property type="entry name" value="PP-bd_ACP"/>
</dbReference>
<evidence type="ECO:0000313" key="5">
    <source>
        <dbReference type="Proteomes" id="UP000756530"/>
    </source>
</evidence>
<accession>A0ABS6T4F8</accession>
<protein>
    <submittedName>
        <fullName evidence="4">Acyl carrier protein</fullName>
    </submittedName>
</protein>
<evidence type="ECO:0000256" key="2">
    <source>
        <dbReference type="ARBA" id="ARBA00022553"/>
    </source>
</evidence>
<proteinExistence type="predicted"/>
<reference evidence="4 5" key="1">
    <citation type="submission" date="2021-05" db="EMBL/GenBank/DDBJ databases">
        <title>Culturable bacteria isolated from Daya Bay.</title>
        <authorList>
            <person name="Zheng W."/>
            <person name="Yu S."/>
            <person name="Huang Y."/>
        </authorList>
    </citation>
    <scope>NUCLEOTIDE SEQUENCE [LARGE SCALE GENOMIC DNA]</scope>
    <source>
        <strain evidence="4 5">DP4N28-5</strain>
    </source>
</reference>
<evidence type="ECO:0000313" key="4">
    <source>
        <dbReference type="EMBL" id="MBV7379593.1"/>
    </source>
</evidence>
<evidence type="ECO:0000259" key="3">
    <source>
        <dbReference type="PROSITE" id="PS50075"/>
    </source>
</evidence>
<keyword evidence="1" id="KW-0596">Phosphopantetheine</keyword>
<dbReference type="PROSITE" id="PS00012">
    <property type="entry name" value="PHOSPHOPANTETHEINE"/>
    <property type="match status" value="1"/>
</dbReference>
<keyword evidence="5" id="KW-1185">Reference proteome</keyword>
<name>A0ABS6T4F8_9RHOB</name>
<dbReference type="Proteomes" id="UP000756530">
    <property type="component" value="Unassembled WGS sequence"/>
</dbReference>
<comment type="caution">
    <text evidence="4">The sequence shown here is derived from an EMBL/GenBank/DDBJ whole genome shotgun (WGS) entry which is preliminary data.</text>
</comment>
<gene>
    <name evidence="4" type="ORF">KJP28_11700</name>
</gene>
<dbReference type="PROSITE" id="PS50075">
    <property type="entry name" value="CARRIER"/>
    <property type="match status" value="1"/>
</dbReference>
<organism evidence="4 5">
    <name type="scientific">Maritimibacter dapengensis</name>
    <dbReference type="NCBI Taxonomy" id="2836868"/>
    <lineage>
        <taxon>Bacteria</taxon>
        <taxon>Pseudomonadati</taxon>
        <taxon>Pseudomonadota</taxon>
        <taxon>Alphaproteobacteria</taxon>
        <taxon>Rhodobacterales</taxon>
        <taxon>Roseobacteraceae</taxon>
        <taxon>Maritimibacter</taxon>
    </lineage>
</organism>
<sequence length="91" mass="9513">MKDLNDHIAQKVIGILAAQALVGVSSVRLDMQLSDLGLDSLGTVETIFAIEECFDISVPFNANDPAAGGADLSTVSAVIETVRNLVEQQAA</sequence>
<keyword evidence="2" id="KW-0597">Phosphoprotein</keyword>
<dbReference type="Pfam" id="PF00550">
    <property type="entry name" value="PP-binding"/>
    <property type="match status" value="1"/>
</dbReference>
<feature type="domain" description="Carrier" evidence="3">
    <location>
        <begin position="6"/>
        <end position="86"/>
    </location>
</feature>